<name>A0A975BAY4_9BACT</name>
<evidence type="ECO:0000313" key="2">
    <source>
        <dbReference type="EMBL" id="QTA81996.1"/>
    </source>
</evidence>
<reference evidence="2" key="1">
    <citation type="journal article" date="2021" name="Microb. Physiol.">
        <title>Proteogenomic Insights into the Physiology of Marine, Sulfate-Reducing, Filamentous Desulfonema limicola and Desulfonema magnum.</title>
        <authorList>
            <person name="Schnaars V."/>
            <person name="Wohlbrand L."/>
            <person name="Scheve S."/>
            <person name="Hinrichs C."/>
            <person name="Reinhardt R."/>
            <person name="Rabus R."/>
        </authorList>
    </citation>
    <scope>NUCLEOTIDE SEQUENCE</scope>
    <source>
        <strain evidence="2">5ac10</strain>
    </source>
</reference>
<dbReference type="RefSeq" id="WP_207687966.1">
    <property type="nucleotide sequence ID" value="NZ_CP061799.1"/>
</dbReference>
<evidence type="ECO:0000313" key="3">
    <source>
        <dbReference type="Proteomes" id="UP000663720"/>
    </source>
</evidence>
<dbReference type="KEGG" id="dli:dnl_43570"/>
<evidence type="ECO:0000256" key="1">
    <source>
        <dbReference type="SAM" id="SignalP"/>
    </source>
</evidence>
<organism evidence="2 3">
    <name type="scientific">Desulfonema limicola</name>
    <dbReference type="NCBI Taxonomy" id="45656"/>
    <lineage>
        <taxon>Bacteria</taxon>
        <taxon>Pseudomonadati</taxon>
        <taxon>Thermodesulfobacteriota</taxon>
        <taxon>Desulfobacteria</taxon>
        <taxon>Desulfobacterales</taxon>
        <taxon>Desulfococcaceae</taxon>
        <taxon>Desulfonema</taxon>
    </lineage>
</organism>
<dbReference type="Proteomes" id="UP000663720">
    <property type="component" value="Chromosome"/>
</dbReference>
<proteinExistence type="predicted"/>
<protein>
    <submittedName>
        <fullName evidence="2">Uncharacterized protein</fullName>
    </submittedName>
</protein>
<dbReference type="EMBL" id="CP061799">
    <property type="protein sequence ID" value="QTA81996.1"/>
    <property type="molecule type" value="Genomic_DNA"/>
</dbReference>
<keyword evidence="3" id="KW-1185">Reference proteome</keyword>
<keyword evidence="1" id="KW-0732">Signal</keyword>
<accession>A0A975BAY4</accession>
<sequence length="773" mass="81737">MRQSFMIFLAILMSMIPINAFAGDLEPVAGPAETNSYSMEDIYNRLDTGADGEQKIFTGPTAGPGPTGHTIDQLMEKMPAKDTENGAAAADVLKGKTFWGLGETWGTQPGTMDSHTGEAAKIYTPGAEDKPIDKGFHDGSIVKGDENLVPGNIGLGVSIFGIAGTAAISTGDASPDQVLKDVTFSNADGPAAGTMSNYSGEAAKSYIPTIAKLFIDAGYHSGSYIPGEPNLIPENILSGMSMFGVAGNMPNYTGENKKTYNPGTEDIAVNPGYHDGSIIKGDPNLLPKNIASGVTIFEVTGTSTGAGGNATDEDVLEGVTYSNSTGQSIGTIPKYSSLTYIPTTEDNNLPTGYYENYIIKGEPNLLPGNIVKGKTIFNVAGTSLKAEGDAIAENVLENIKFSSANGTATGTMPNYGGTAAKTYTPTTEDQTIDKGYHDSSVVQGDPDLLSENILKDTEIFGVTGTIIEAKGNAIPAQVLEGFTFSSATENGLTGTIPIYRDKIFTPGKEEIQIDRGYYSSSKIATDANLLGENIKNGVIIFGVTGTYDPPPASAGILIWVTNGKWTPGTHISRKDADALIENDINKPEGYSNHFALISFPGDTIESAVIPGNLPVIRAGEKGLVVADNWNHFIRPADKRPWYNSISDSGYAWTGSYNLAVPCKNSCQELAALCPDCTEFIDECDLCQYVDIPCPTSEDLEGMCPDCPGLSEIKECDSNCSDWASANSNDVGYVHNLTSKDSSTAFKSEVKPCGDDITAEPAWSASLPIIVVSW</sequence>
<dbReference type="AlphaFoldDB" id="A0A975BAY4"/>
<feature type="signal peptide" evidence="1">
    <location>
        <begin position="1"/>
        <end position="22"/>
    </location>
</feature>
<gene>
    <name evidence="2" type="ORF">dnl_43570</name>
</gene>
<feature type="chain" id="PRO_5037793442" evidence="1">
    <location>
        <begin position="23"/>
        <end position="773"/>
    </location>
</feature>